<dbReference type="SUPFAM" id="SSF47781">
    <property type="entry name" value="RuvA domain 2-like"/>
    <property type="match status" value="1"/>
</dbReference>
<feature type="region of interest" description="Disordered" evidence="1">
    <location>
        <begin position="1"/>
        <end position="111"/>
    </location>
</feature>
<sequence>MAKTDKTRAKGADADATSRDAGTAGTANKAATQRPGRSTTTATGDESTAARRGGTRTSRTAKEEGGAVPGGTEGGTTSTRTVRAAGPRAGVSASAAAGNAPRARGANRQDDVRRQANLRADLREFASARPEGWNHDDWIGFLDHLRGRGHDVSNSDEVGMSLERERLTVQLEQVPGMGPRRVEGLVNRFHTLYSLRQAGVDQLAEVPGMNRALAERVRQQFN</sequence>
<feature type="compositionally biased region" description="Low complexity" evidence="1">
    <location>
        <begin position="21"/>
        <end position="32"/>
    </location>
</feature>
<dbReference type="Gene3D" id="1.10.150.20">
    <property type="entry name" value="5' to 3' exonuclease, C-terminal subdomain"/>
    <property type="match status" value="1"/>
</dbReference>
<proteinExistence type="predicted"/>
<reference evidence="2" key="1">
    <citation type="submission" date="2020-02" db="EMBL/GenBank/DDBJ databases">
        <authorList>
            <person name="Meier V. D."/>
        </authorList>
    </citation>
    <scope>NUCLEOTIDE SEQUENCE</scope>
    <source>
        <strain evidence="2">AVDCRST_MAG68</strain>
    </source>
</reference>
<feature type="compositionally biased region" description="Basic and acidic residues" evidence="1">
    <location>
        <begin position="1"/>
        <end position="18"/>
    </location>
</feature>
<feature type="compositionally biased region" description="Polar residues" evidence="1">
    <location>
        <begin position="35"/>
        <end position="46"/>
    </location>
</feature>
<evidence type="ECO:0000313" key="2">
    <source>
        <dbReference type="EMBL" id="CAA9303021.1"/>
    </source>
</evidence>
<evidence type="ECO:0000256" key="1">
    <source>
        <dbReference type="SAM" id="MobiDB-lite"/>
    </source>
</evidence>
<dbReference type="AlphaFoldDB" id="A0A6J4KDV4"/>
<organism evidence="2">
    <name type="scientific">uncultured Gemmatimonadota bacterium</name>
    <dbReference type="NCBI Taxonomy" id="203437"/>
    <lineage>
        <taxon>Bacteria</taxon>
        <taxon>Pseudomonadati</taxon>
        <taxon>Gemmatimonadota</taxon>
        <taxon>environmental samples</taxon>
    </lineage>
</organism>
<gene>
    <name evidence="2" type="ORF">AVDCRST_MAG68-618</name>
</gene>
<dbReference type="InterPro" id="IPR010994">
    <property type="entry name" value="RuvA_2-like"/>
</dbReference>
<name>A0A6J4KDV4_9BACT</name>
<protein>
    <recommendedName>
        <fullName evidence="3">Helix-hairpin-helix DNA-binding motif class 1 domain-containing protein</fullName>
    </recommendedName>
</protein>
<feature type="compositionally biased region" description="Low complexity" evidence="1">
    <location>
        <begin position="75"/>
        <end position="106"/>
    </location>
</feature>
<accession>A0A6J4KDV4</accession>
<evidence type="ECO:0008006" key="3">
    <source>
        <dbReference type="Google" id="ProtNLM"/>
    </source>
</evidence>
<dbReference type="EMBL" id="CADCTW010000034">
    <property type="protein sequence ID" value="CAA9303021.1"/>
    <property type="molecule type" value="Genomic_DNA"/>
</dbReference>
<dbReference type="Pfam" id="PF14520">
    <property type="entry name" value="HHH_5"/>
    <property type="match status" value="1"/>
</dbReference>